<keyword evidence="2" id="KW-0560">Oxidoreductase</keyword>
<dbReference type="GO" id="GO:0051287">
    <property type="term" value="F:NAD binding"/>
    <property type="evidence" value="ECO:0007669"/>
    <property type="project" value="InterPro"/>
</dbReference>
<dbReference type="InterPro" id="IPR013328">
    <property type="entry name" value="6PGD_dom2"/>
</dbReference>
<dbReference type="PANTHER" id="PTHR43060">
    <property type="entry name" value="3-HYDROXYISOBUTYRATE DEHYDROGENASE-LIKE 1, MITOCHONDRIAL-RELATED"/>
    <property type="match status" value="1"/>
</dbReference>
<keyword evidence="8" id="KW-1185">Reference proteome</keyword>
<accession>A0A1I7FG80</accession>
<dbReference type="InterPro" id="IPR036291">
    <property type="entry name" value="NAD(P)-bd_dom_sf"/>
</dbReference>
<feature type="domain" description="3-hydroxyisobutyrate dehydrogenase-like NAD-binding" evidence="6">
    <location>
        <begin position="171"/>
        <end position="291"/>
    </location>
</feature>
<organism evidence="7 8">
    <name type="scientific">Alicyclobacillus macrosporangiidus</name>
    <dbReference type="NCBI Taxonomy" id="392015"/>
    <lineage>
        <taxon>Bacteria</taxon>
        <taxon>Bacillati</taxon>
        <taxon>Bacillota</taxon>
        <taxon>Bacilli</taxon>
        <taxon>Bacillales</taxon>
        <taxon>Alicyclobacillaceae</taxon>
        <taxon>Alicyclobacillus</taxon>
    </lineage>
</organism>
<dbReference type="PIRSF" id="PIRSF000103">
    <property type="entry name" value="HIBADH"/>
    <property type="match status" value="1"/>
</dbReference>
<dbReference type="Pfam" id="PF14833">
    <property type="entry name" value="NAD_binding_11"/>
    <property type="match status" value="1"/>
</dbReference>
<dbReference type="Pfam" id="PF03446">
    <property type="entry name" value="NAD_binding_2"/>
    <property type="match status" value="1"/>
</dbReference>
<protein>
    <submittedName>
        <fullName evidence="7">3-hydroxyisobutyrate dehydrogenase</fullName>
    </submittedName>
</protein>
<dbReference type="eggNOG" id="COG2084">
    <property type="taxonomic scope" value="Bacteria"/>
</dbReference>
<feature type="domain" description="6-phosphogluconate dehydrogenase NADP-binding" evidence="5">
    <location>
        <begin position="10"/>
        <end position="166"/>
    </location>
</feature>
<dbReference type="AlphaFoldDB" id="A0A1I7FG80"/>
<gene>
    <name evidence="7" type="ORF">SAMN05421543_101237</name>
</gene>
<name>A0A1I7FG80_9BACL</name>
<dbReference type="SUPFAM" id="SSF48179">
    <property type="entry name" value="6-phosphogluconate dehydrogenase C-terminal domain-like"/>
    <property type="match status" value="1"/>
</dbReference>
<dbReference type="Proteomes" id="UP000183508">
    <property type="component" value="Unassembled WGS sequence"/>
</dbReference>
<dbReference type="STRING" id="392015.SAMN05421543_101237"/>
<evidence type="ECO:0000313" key="7">
    <source>
        <dbReference type="EMBL" id="SFU35191.1"/>
    </source>
</evidence>
<keyword evidence="3" id="KW-0520">NAD</keyword>
<evidence type="ECO:0000259" key="6">
    <source>
        <dbReference type="Pfam" id="PF14833"/>
    </source>
</evidence>
<evidence type="ECO:0000259" key="5">
    <source>
        <dbReference type="Pfam" id="PF03446"/>
    </source>
</evidence>
<evidence type="ECO:0000256" key="2">
    <source>
        <dbReference type="ARBA" id="ARBA00023002"/>
    </source>
</evidence>
<dbReference type="EMBL" id="FPBV01000001">
    <property type="protein sequence ID" value="SFU35191.1"/>
    <property type="molecule type" value="Genomic_DNA"/>
</dbReference>
<evidence type="ECO:0000256" key="1">
    <source>
        <dbReference type="ARBA" id="ARBA00009080"/>
    </source>
</evidence>
<dbReference type="InterPro" id="IPR029154">
    <property type="entry name" value="HIBADH-like_NADP-bd"/>
</dbReference>
<dbReference type="Gene3D" id="3.40.50.720">
    <property type="entry name" value="NAD(P)-binding Rossmann-like Domain"/>
    <property type="match status" value="1"/>
</dbReference>
<dbReference type="GO" id="GO:0016491">
    <property type="term" value="F:oxidoreductase activity"/>
    <property type="evidence" value="ECO:0007669"/>
    <property type="project" value="UniProtKB-KW"/>
</dbReference>
<dbReference type="InterPro" id="IPR015815">
    <property type="entry name" value="HIBADH-related"/>
</dbReference>
<proteinExistence type="inferred from homology"/>
<evidence type="ECO:0000256" key="4">
    <source>
        <dbReference type="PIRSR" id="PIRSR000103-1"/>
    </source>
</evidence>
<dbReference type="InterPro" id="IPR006115">
    <property type="entry name" value="6PGDH_NADP-bd"/>
</dbReference>
<dbReference type="Gene3D" id="1.10.1040.10">
    <property type="entry name" value="N-(1-d-carboxylethyl)-l-norvaline Dehydrogenase, domain 2"/>
    <property type="match status" value="1"/>
</dbReference>
<dbReference type="SUPFAM" id="SSF51735">
    <property type="entry name" value="NAD(P)-binding Rossmann-fold domains"/>
    <property type="match status" value="1"/>
</dbReference>
<dbReference type="InterPro" id="IPR008927">
    <property type="entry name" value="6-PGluconate_DH-like_C_sf"/>
</dbReference>
<dbReference type="GO" id="GO:0050661">
    <property type="term" value="F:NADP binding"/>
    <property type="evidence" value="ECO:0007669"/>
    <property type="project" value="InterPro"/>
</dbReference>
<evidence type="ECO:0000313" key="8">
    <source>
        <dbReference type="Proteomes" id="UP000183508"/>
    </source>
</evidence>
<feature type="active site" evidence="4">
    <location>
        <position position="177"/>
    </location>
</feature>
<reference evidence="8" key="1">
    <citation type="submission" date="2016-10" db="EMBL/GenBank/DDBJ databases">
        <authorList>
            <person name="Varghese N."/>
        </authorList>
    </citation>
    <scope>NUCLEOTIDE SEQUENCE [LARGE SCALE GENOMIC DNA]</scope>
    <source>
        <strain evidence="8">DSM 17980</strain>
    </source>
</reference>
<sequence>MALTPQNTVIGFIGTGVMGKSMARNLMKAGYSLVVYNRSREKAEELIREGARWAGSIPELAAQVQAAITIVGYPKDVEEVYLSDHGIVRHAKPGTYLIDMTTSTPSLAERIYQEAKARGLHALDAPVSGGDTGARNGTLTIMVGGDEDAFAAVQPILAAMGKNIILQGGPGAGQHTKMCNQITIAANMIGVSEALAYAVKAGLDPFRVLQSIEAGAAGSWSLSNLGPRMLKGDFAPGFYVKHMIKDISIALEESRRIGLDTPGLALAKSLYEKLAAQGGAEEGTQALYKLYE</sequence>
<dbReference type="PANTHER" id="PTHR43060:SF15">
    <property type="entry name" value="3-HYDROXYISOBUTYRATE DEHYDROGENASE-LIKE 1, MITOCHONDRIAL-RELATED"/>
    <property type="match status" value="1"/>
</dbReference>
<evidence type="ECO:0000256" key="3">
    <source>
        <dbReference type="ARBA" id="ARBA00023027"/>
    </source>
</evidence>
<comment type="similarity">
    <text evidence="1">Belongs to the HIBADH-related family.</text>
</comment>